<keyword evidence="7" id="KW-0677">Repeat</keyword>
<feature type="domain" description="EGF-like" evidence="13">
    <location>
        <begin position="320"/>
        <end position="359"/>
    </location>
</feature>
<gene>
    <name evidence="14" type="ORF">Q5P01_021502</name>
</gene>
<dbReference type="AlphaFoldDB" id="A0AA88LUB6"/>
<feature type="disulfide bond" evidence="11">
    <location>
        <begin position="284"/>
        <end position="294"/>
    </location>
</feature>
<protein>
    <recommendedName>
        <fullName evidence="13">EGF-like domain-containing protein</fullName>
    </recommendedName>
</protein>
<evidence type="ECO:0000256" key="9">
    <source>
        <dbReference type="ARBA" id="ARBA00023157"/>
    </source>
</evidence>
<keyword evidence="5 11" id="KW-0245">EGF-like domain</keyword>
<dbReference type="GO" id="GO:0031012">
    <property type="term" value="C:extracellular matrix"/>
    <property type="evidence" value="ECO:0007669"/>
    <property type="project" value="UniProtKB-ARBA"/>
</dbReference>
<keyword evidence="3" id="KW-0964">Secreted</keyword>
<keyword evidence="9 11" id="KW-1015">Disulfide bond</keyword>
<name>A0AA88LUB6_CHASR</name>
<dbReference type="InterPro" id="IPR026823">
    <property type="entry name" value="cEGF"/>
</dbReference>
<comment type="similarity">
    <text evidence="2">Belongs to the fibulin family.</text>
</comment>
<dbReference type="Pfam" id="PF12662">
    <property type="entry name" value="cEGF"/>
    <property type="match status" value="3"/>
</dbReference>
<dbReference type="Proteomes" id="UP001187415">
    <property type="component" value="Unassembled WGS sequence"/>
</dbReference>
<keyword evidence="8" id="KW-0106">Calcium</keyword>
<evidence type="ECO:0000259" key="13">
    <source>
        <dbReference type="PROSITE" id="PS50026"/>
    </source>
</evidence>
<evidence type="ECO:0000256" key="2">
    <source>
        <dbReference type="ARBA" id="ARBA00006127"/>
    </source>
</evidence>
<dbReference type="InterPro" id="IPR018097">
    <property type="entry name" value="EGF_Ca-bd_CS"/>
</dbReference>
<evidence type="ECO:0000256" key="3">
    <source>
        <dbReference type="ARBA" id="ARBA00022525"/>
    </source>
</evidence>
<dbReference type="Gene3D" id="2.10.25.10">
    <property type="entry name" value="Laminin"/>
    <property type="match status" value="5"/>
</dbReference>
<dbReference type="InterPro" id="IPR009030">
    <property type="entry name" value="Growth_fac_rcpt_cys_sf"/>
</dbReference>
<evidence type="ECO:0000256" key="8">
    <source>
        <dbReference type="ARBA" id="ARBA00022837"/>
    </source>
</evidence>
<evidence type="ECO:0000256" key="5">
    <source>
        <dbReference type="ARBA" id="ARBA00022536"/>
    </source>
</evidence>
<dbReference type="InterPro" id="IPR055088">
    <property type="entry name" value="Fibulin_C"/>
</dbReference>
<dbReference type="PANTHER" id="PTHR24034:SF102">
    <property type="entry name" value="EGF-CONTAINING FIBULIN-LIKE EXTRACELLULAR MATRIX PROTEIN 1"/>
    <property type="match status" value="1"/>
</dbReference>
<accession>A0AA88LUB6</accession>
<dbReference type="CDD" id="cd00054">
    <property type="entry name" value="EGF_CA"/>
    <property type="match status" value="3"/>
</dbReference>
<evidence type="ECO:0000256" key="6">
    <source>
        <dbReference type="ARBA" id="ARBA00022729"/>
    </source>
</evidence>
<dbReference type="InterPro" id="IPR001881">
    <property type="entry name" value="EGF-like_Ca-bd_dom"/>
</dbReference>
<feature type="disulfide bond" evidence="11">
    <location>
        <begin position="244"/>
        <end position="254"/>
    </location>
</feature>
<dbReference type="Pfam" id="PF22914">
    <property type="entry name" value="Fibulin_C"/>
    <property type="match status" value="1"/>
</dbReference>
<dbReference type="InterPro" id="IPR050751">
    <property type="entry name" value="ECM_structural_protein"/>
</dbReference>
<dbReference type="SMART" id="SM00181">
    <property type="entry name" value="EGF"/>
    <property type="match status" value="5"/>
</dbReference>
<dbReference type="PROSITE" id="PS50026">
    <property type="entry name" value="EGF_3"/>
    <property type="match status" value="4"/>
</dbReference>
<dbReference type="PROSITE" id="PS01186">
    <property type="entry name" value="EGF_2"/>
    <property type="match status" value="3"/>
</dbReference>
<evidence type="ECO:0000256" key="1">
    <source>
        <dbReference type="ARBA" id="ARBA00004498"/>
    </source>
</evidence>
<dbReference type="EMBL" id="JAUPFM010000017">
    <property type="protein sequence ID" value="KAK2824327.1"/>
    <property type="molecule type" value="Genomic_DNA"/>
</dbReference>
<keyword evidence="6" id="KW-0732">Signal</keyword>
<comment type="caution">
    <text evidence="14">The sequence shown here is derived from an EMBL/GenBank/DDBJ whole genome shotgun (WGS) entry which is preliminary data.</text>
</comment>
<dbReference type="GO" id="GO:0030855">
    <property type="term" value="P:epithelial cell differentiation"/>
    <property type="evidence" value="ECO:0007669"/>
    <property type="project" value="UniProtKB-ARBA"/>
</dbReference>
<feature type="domain" description="EGF-like" evidence="13">
    <location>
        <begin position="199"/>
        <end position="239"/>
    </location>
</feature>
<feature type="compositionally biased region" description="Low complexity" evidence="12">
    <location>
        <begin position="160"/>
        <end position="171"/>
    </location>
</feature>
<evidence type="ECO:0000256" key="7">
    <source>
        <dbReference type="ARBA" id="ARBA00022737"/>
    </source>
</evidence>
<dbReference type="SMART" id="SM00179">
    <property type="entry name" value="EGF_CA"/>
    <property type="match status" value="6"/>
</dbReference>
<sequence length="519" mass="58320">MTKIPGRSPIRDVPVNMEKGRPGSLIHSDWQPNLNRGRFFVSAQGEFGDPQVIAVLLRRLDNMLGICVFLCAVFTHVLSQEAEEPISYTCTEGYEYDRVREQCRDIDECTLLEDACKGGMQCINHFGGYLCLPKSAVIYISKEGEQVPMPDPGQAVLPVQPSQPQVPRVSSGTQRVPQPSRTVRCAPGFTADDQNLCRDIDECATGRHTCGAEQICYNTRGSYTCQCPPGYQRNGEHCVDRDECVLTHYCMHRCVNTQGSYYCECNAGHKLASNNHSCVDVNECDVQSPCQHHCYNLIGSFLCQCEQGYELAQDAVSCQDIDECSFSSYMCQYQCINSPGSYSCECPDGYQLQGNRLCQDINECETGTHNCQDDEMCWNYYGGFRCYPRDPCEAPYTKTSENRCICRSQTECQGLPSSIVYKYMSIQSDRTVPADIFQIQATNIYANTHNTFRIKAGNEAGEFFLRRFSNVSAMLVLTKPLSGPREHVVDLEMITHHLTMNYRSSSLLRLTIIAGPYAF</sequence>
<feature type="domain" description="EGF-like" evidence="13">
    <location>
        <begin position="280"/>
        <end position="319"/>
    </location>
</feature>
<comment type="subcellular location">
    <subcellularLocation>
        <location evidence="1">Secreted</location>
        <location evidence="1">Extracellular space</location>
        <location evidence="1">Extracellular matrix</location>
    </subcellularLocation>
</comment>
<feature type="domain" description="EGF-like" evidence="13">
    <location>
        <begin position="240"/>
        <end position="279"/>
    </location>
</feature>
<comment type="caution">
    <text evidence="11">Lacks conserved residue(s) required for the propagation of feature annotation.</text>
</comment>
<evidence type="ECO:0000256" key="11">
    <source>
        <dbReference type="PROSITE-ProRule" id="PRU00076"/>
    </source>
</evidence>
<evidence type="ECO:0000256" key="10">
    <source>
        <dbReference type="ARBA" id="ARBA00023180"/>
    </source>
</evidence>
<dbReference type="PROSITE" id="PS00010">
    <property type="entry name" value="ASX_HYDROXYL"/>
    <property type="match status" value="4"/>
</dbReference>
<dbReference type="FunFam" id="2.10.25.10:FF:000201">
    <property type="entry name" value="EGF-containing fibulin-like extracellular matrix protein 2"/>
    <property type="match status" value="1"/>
</dbReference>
<reference evidence="14" key="1">
    <citation type="submission" date="2023-07" db="EMBL/GenBank/DDBJ databases">
        <title>Chromosome-level Genome Assembly of Striped Snakehead (Channa striata).</title>
        <authorList>
            <person name="Liu H."/>
        </authorList>
    </citation>
    <scope>NUCLEOTIDE SEQUENCE</scope>
    <source>
        <strain evidence="14">Gz</strain>
        <tissue evidence="14">Muscle</tissue>
    </source>
</reference>
<evidence type="ECO:0000313" key="15">
    <source>
        <dbReference type="Proteomes" id="UP001187415"/>
    </source>
</evidence>
<dbReference type="InterPro" id="IPR000742">
    <property type="entry name" value="EGF"/>
</dbReference>
<dbReference type="InterPro" id="IPR000152">
    <property type="entry name" value="EGF-type_Asp/Asn_hydroxyl_site"/>
</dbReference>
<dbReference type="SUPFAM" id="SSF57184">
    <property type="entry name" value="Growth factor receptor domain"/>
    <property type="match status" value="2"/>
</dbReference>
<dbReference type="PROSITE" id="PS01187">
    <property type="entry name" value="EGF_CA"/>
    <property type="match status" value="2"/>
</dbReference>
<organism evidence="14 15">
    <name type="scientific">Channa striata</name>
    <name type="common">Snakehead murrel</name>
    <name type="synonym">Ophicephalus striatus</name>
    <dbReference type="NCBI Taxonomy" id="64152"/>
    <lineage>
        <taxon>Eukaryota</taxon>
        <taxon>Metazoa</taxon>
        <taxon>Chordata</taxon>
        <taxon>Craniata</taxon>
        <taxon>Vertebrata</taxon>
        <taxon>Euteleostomi</taxon>
        <taxon>Actinopterygii</taxon>
        <taxon>Neopterygii</taxon>
        <taxon>Teleostei</taxon>
        <taxon>Neoteleostei</taxon>
        <taxon>Acanthomorphata</taxon>
        <taxon>Anabantaria</taxon>
        <taxon>Anabantiformes</taxon>
        <taxon>Channoidei</taxon>
        <taxon>Channidae</taxon>
        <taxon>Channa</taxon>
    </lineage>
</organism>
<dbReference type="PANTHER" id="PTHR24034">
    <property type="entry name" value="EGF-LIKE DOMAIN-CONTAINING PROTEIN"/>
    <property type="match status" value="1"/>
</dbReference>
<evidence type="ECO:0000256" key="12">
    <source>
        <dbReference type="SAM" id="MobiDB-lite"/>
    </source>
</evidence>
<keyword evidence="15" id="KW-1185">Reference proteome</keyword>
<dbReference type="InterPro" id="IPR049883">
    <property type="entry name" value="NOTCH1_EGF-like"/>
</dbReference>
<keyword evidence="4" id="KW-0272">Extracellular matrix</keyword>
<keyword evidence="10" id="KW-0325">Glycoprotein</keyword>
<dbReference type="FunFam" id="2.10.25.10:FF:000014">
    <property type="entry name" value="Latent-transforming growth factor beta-binding protein 3"/>
    <property type="match status" value="1"/>
</dbReference>
<evidence type="ECO:0000256" key="4">
    <source>
        <dbReference type="ARBA" id="ARBA00022530"/>
    </source>
</evidence>
<proteinExistence type="inferred from homology"/>
<dbReference type="FunFam" id="2.10.25.10:FF:000038">
    <property type="entry name" value="Fibrillin 2"/>
    <property type="match status" value="1"/>
</dbReference>
<dbReference type="GO" id="GO:0005509">
    <property type="term" value="F:calcium ion binding"/>
    <property type="evidence" value="ECO:0007669"/>
    <property type="project" value="InterPro"/>
</dbReference>
<dbReference type="Pfam" id="PF07645">
    <property type="entry name" value="EGF_CA"/>
    <property type="match status" value="2"/>
</dbReference>
<evidence type="ECO:0000313" key="14">
    <source>
        <dbReference type="EMBL" id="KAK2824327.1"/>
    </source>
</evidence>
<feature type="region of interest" description="Disordered" evidence="12">
    <location>
        <begin position="160"/>
        <end position="180"/>
    </location>
</feature>